<feature type="transmembrane region" description="Helical" evidence="1">
    <location>
        <begin position="358"/>
        <end position="378"/>
    </location>
</feature>
<dbReference type="SUPFAM" id="SSF82866">
    <property type="entry name" value="Multidrug efflux transporter AcrB transmembrane domain"/>
    <property type="match status" value="2"/>
</dbReference>
<dbReference type="SUPFAM" id="SSF82714">
    <property type="entry name" value="Multidrug efflux transporter AcrB TolC docking domain, DN and DC subdomains"/>
    <property type="match status" value="2"/>
</dbReference>
<feature type="transmembrane region" description="Helical" evidence="1">
    <location>
        <begin position="943"/>
        <end position="962"/>
    </location>
</feature>
<keyword evidence="1" id="KW-0812">Transmembrane</keyword>
<dbReference type="EMBL" id="WBXO01000009">
    <property type="protein sequence ID" value="KAB2951786.1"/>
    <property type="molecule type" value="Genomic_DNA"/>
</dbReference>
<accession>A0A6I0EYV9</accession>
<dbReference type="OrthoDB" id="9757876at2"/>
<evidence type="ECO:0000256" key="1">
    <source>
        <dbReference type="SAM" id="Phobius"/>
    </source>
</evidence>
<evidence type="ECO:0000313" key="2">
    <source>
        <dbReference type="EMBL" id="KAB2951786.1"/>
    </source>
</evidence>
<dbReference type="PRINTS" id="PR00702">
    <property type="entry name" value="ACRIFLAVINRP"/>
</dbReference>
<feature type="transmembrane region" description="Helical" evidence="1">
    <location>
        <begin position="527"/>
        <end position="546"/>
    </location>
</feature>
<keyword evidence="1" id="KW-0472">Membrane</keyword>
<name>A0A6I0EYV9_9FIRM</name>
<proteinExistence type="predicted"/>
<dbReference type="Gene3D" id="3.30.70.1440">
    <property type="entry name" value="Multidrug efflux transporter AcrB pore domain"/>
    <property type="match status" value="1"/>
</dbReference>
<feature type="transmembrane region" description="Helical" evidence="1">
    <location>
        <begin position="868"/>
        <end position="888"/>
    </location>
</feature>
<dbReference type="RefSeq" id="WP_151620823.1">
    <property type="nucleotide sequence ID" value="NZ_WBXO01000009.1"/>
</dbReference>
<dbReference type="Gene3D" id="3.30.70.1320">
    <property type="entry name" value="Multidrug efflux transporter AcrB pore domain like"/>
    <property type="match status" value="1"/>
</dbReference>
<feature type="transmembrane region" description="Helical" evidence="1">
    <location>
        <begin position="13"/>
        <end position="33"/>
    </location>
</feature>
<dbReference type="Proteomes" id="UP000468766">
    <property type="component" value="Unassembled WGS sequence"/>
</dbReference>
<dbReference type="SUPFAM" id="SSF82693">
    <property type="entry name" value="Multidrug efflux transporter AcrB pore domain, PN1, PN2, PC1 and PC2 subdomains"/>
    <property type="match status" value="3"/>
</dbReference>
<dbReference type="Gene3D" id="3.30.2090.10">
    <property type="entry name" value="Multidrug efflux transporter AcrB TolC docking domain, DN and DC subdomains"/>
    <property type="match status" value="2"/>
</dbReference>
<dbReference type="Pfam" id="PF00873">
    <property type="entry name" value="ACR_tran"/>
    <property type="match status" value="1"/>
</dbReference>
<dbReference type="Gene3D" id="1.20.1640.10">
    <property type="entry name" value="Multidrug efflux transporter AcrB transmembrane domain"/>
    <property type="match status" value="2"/>
</dbReference>
<comment type="caution">
    <text evidence="2">The sequence shown here is derived from an EMBL/GenBank/DDBJ whole genome shotgun (WGS) entry which is preliminary data.</text>
</comment>
<feature type="transmembrane region" description="Helical" evidence="1">
    <location>
        <begin position="429"/>
        <end position="448"/>
    </location>
</feature>
<dbReference type="PANTHER" id="PTHR32063:SF0">
    <property type="entry name" value="SWARMING MOTILITY PROTEIN SWRC"/>
    <property type="match status" value="1"/>
</dbReference>
<dbReference type="Gene3D" id="3.30.70.1430">
    <property type="entry name" value="Multidrug efflux transporter AcrB pore domain"/>
    <property type="match status" value="2"/>
</dbReference>
<dbReference type="InterPro" id="IPR027463">
    <property type="entry name" value="AcrB_DN_DC_subdom"/>
</dbReference>
<protein>
    <submittedName>
        <fullName evidence="2">Efflux RND transporter permease subunit</fullName>
    </submittedName>
</protein>
<dbReference type="AlphaFoldDB" id="A0A6I0EYV9"/>
<dbReference type="GO" id="GO:0042910">
    <property type="term" value="F:xenobiotic transmembrane transporter activity"/>
    <property type="evidence" value="ECO:0007669"/>
    <property type="project" value="TreeGrafter"/>
</dbReference>
<sequence length="1027" mass="114423">MEKYIRLILRQKIIIYMITLLIFIAGLGSLLTFDRNLTPEADLPGIRVLVAGGSLPPEEMEDKVTEPIEKEIESLDGIERFSSTTSTGRTSIYIRAYEDKGEDVRQEVQNIVGQLRNSFPAEISTVEVVQDSYSMDWLMSISMKGNDLPALFSLAHTRIKDRIEAIDQVKKVEVREENVSNKVEISLDPQLLSLYQVTPSDVISQLRSSNVRQSIGLLQNDGFNTVIEIDRSLQSVQQVGEITIRTPRGNVPLKDLATVTNLRGQSIDAVFVYQDQPYLQLIVYKSAGGDIIKVSEAVREVINELNQEADGLYVLAPLMDGADFIRNSLNNLTRDLAIGGLLAVLVLFVFLRNWRVTLVIATTIPMSMLMTFIGMKIGGYNIDLITLLSLSLAIGLIVDAAIVVLESIYAYREKGINLTKSIVVGAREVITPVFTSQLTVVIVFLPLVLANVGGTDMQPIMITLAFTVTAAIASATISAFLFVPVFSRSFLSADRNITSSDNALRRKIISLLEKTLTVALRHRWKTVIIAFAVFFFSVTLWGMGFVKSTVQMPIDSSYMRVALIMPKGTKVQESTAIAREADALLREMPEVERIYIDARSSHAHLHMLLKSKKEQDFDNDLLMDQMNEVLNTVRGPERVEVGFGSGDSNIMVTFEVTGRDIQELERISRSLEELMNSLPLVRNPRNDFQEGIDKLTFTPDESALSYFDVPADSLSRQLSFYIGEHTVTTMTLDGIDIDLKAQYRDQAMQHPEQFRSLMITNRQGELIPLQKLGQWQMLKTPQQIQRSMGDRIVTVTAELVGTDLAAAGRSIEERLPELHIPEGYRIKPAGALQQQADTVTGSIYAMLGTLLLIYLIMVAQFRRLSHPFIILLSLPMAVIGVVFGMIVTQRPLNPLGYVGFIMLAGIVVSNAILLIDRINRLRTQGWDLDKALIEAARNRVRPILMTALTAILALLPLAIGLSEGAELQTSLATVVIFGLAFHTIVTLVLVPVLYSLFDGANEKFSNFSKKLWRRKPRVPKKKSTVEM</sequence>
<feature type="transmembrane region" description="Helical" evidence="1">
    <location>
        <begin position="894"/>
        <end position="915"/>
    </location>
</feature>
<feature type="transmembrane region" description="Helical" evidence="1">
    <location>
        <begin position="460"/>
        <end position="486"/>
    </location>
</feature>
<dbReference type="PANTHER" id="PTHR32063">
    <property type="match status" value="1"/>
</dbReference>
<organism evidence="2 3">
    <name type="scientific">Heliorestis acidaminivorans</name>
    <dbReference type="NCBI Taxonomy" id="553427"/>
    <lineage>
        <taxon>Bacteria</taxon>
        <taxon>Bacillati</taxon>
        <taxon>Bacillota</taxon>
        <taxon>Clostridia</taxon>
        <taxon>Eubacteriales</taxon>
        <taxon>Heliobacteriaceae</taxon>
        <taxon>Heliorestis</taxon>
    </lineage>
</organism>
<feature type="transmembrane region" description="Helical" evidence="1">
    <location>
        <begin position="332"/>
        <end position="351"/>
    </location>
</feature>
<keyword evidence="1" id="KW-1133">Transmembrane helix</keyword>
<dbReference type="InterPro" id="IPR001036">
    <property type="entry name" value="Acrflvin-R"/>
</dbReference>
<evidence type="ECO:0000313" key="3">
    <source>
        <dbReference type="Proteomes" id="UP000468766"/>
    </source>
</evidence>
<gene>
    <name evidence="2" type="ORF">F9B85_10865</name>
</gene>
<dbReference type="GO" id="GO:0005886">
    <property type="term" value="C:plasma membrane"/>
    <property type="evidence" value="ECO:0007669"/>
    <property type="project" value="TreeGrafter"/>
</dbReference>
<feature type="transmembrane region" description="Helical" evidence="1">
    <location>
        <begin position="843"/>
        <end position="861"/>
    </location>
</feature>
<reference evidence="2 3" key="1">
    <citation type="submission" date="2019-10" db="EMBL/GenBank/DDBJ databases">
        <title>Whole-genome sequence of the extremophile Heliorestis acidaminivorans DSM 24790.</title>
        <authorList>
            <person name="Kyndt J.A."/>
            <person name="Meyer T.E."/>
        </authorList>
    </citation>
    <scope>NUCLEOTIDE SEQUENCE [LARGE SCALE GENOMIC DNA]</scope>
    <source>
        <strain evidence="2 3">DSM 24790</strain>
    </source>
</reference>
<feature type="transmembrane region" description="Helical" evidence="1">
    <location>
        <begin position="384"/>
        <end position="408"/>
    </location>
</feature>
<keyword evidence="3" id="KW-1185">Reference proteome</keyword>
<feature type="transmembrane region" description="Helical" evidence="1">
    <location>
        <begin position="974"/>
        <end position="997"/>
    </location>
</feature>